<dbReference type="InterPro" id="IPR043756">
    <property type="entry name" value="DUF5702"/>
</dbReference>
<keyword evidence="1" id="KW-0175">Coiled coil</keyword>
<evidence type="ECO:0000313" key="4">
    <source>
        <dbReference type="Proteomes" id="UP000262969"/>
    </source>
</evidence>
<keyword evidence="2" id="KW-0472">Membrane</keyword>
<protein>
    <submittedName>
        <fullName evidence="3">Uncharacterized protein</fullName>
    </submittedName>
</protein>
<name>A0A3D2XBM1_9FIRM</name>
<dbReference type="Pfam" id="PF18960">
    <property type="entry name" value="DUF5702"/>
    <property type="match status" value="1"/>
</dbReference>
<comment type="caution">
    <text evidence="3">The sequence shown here is derived from an EMBL/GenBank/DDBJ whole genome shotgun (WGS) entry which is preliminary data.</text>
</comment>
<gene>
    <name evidence="3" type="ORF">DHW61_18485</name>
</gene>
<organism evidence="3 4">
    <name type="scientific">Lachnoclostridium phytofermentans</name>
    <dbReference type="NCBI Taxonomy" id="66219"/>
    <lineage>
        <taxon>Bacteria</taxon>
        <taxon>Bacillati</taxon>
        <taxon>Bacillota</taxon>
        <taxon>Clostridia</taxon>
        <taxon>Lachnospirales</taxon>
        <taxon>Lachnospiraceae</taxon>
    </lineage>
</organism>
<proteinExistence type="predicted"/>
<reference evidence="3 4" key="1">
    <citation type="journal article" date="2018" name="Nat. Biotechnol.">
        <title>A standardized bacterial taxonomy based on genome phylogeny substantially revises the tree of life.</title>
        <authorList>
            <person name="Parks D.H."/>
            <person name="Chuvochina M."/>
            <person name="Waite D.W."/>
            <person name="Rinke C."/>
            <person name="Skarshewski A."/>
            <person name="Chaumeil P.A."/>
            <person name="Hugenholtz P."/>
        </authorList>
    </citation>
    <scope>NUCLEOTIDE SEQUENCE [LARGE SCALE GENOMIC DNA]</scope>
    <source>
        <strain evidence="3">UBA11728</strain>
    </source>
</reference>
<keyword evidence="2" id="KW-1133">Transmembrane helix</keyword>
<feature type="transmembrane region" description="Helical" evidence="2">
    <location>
        <begin position="12"/>
        <end position="32"/>
    </location>
</feature>
<dbReference type="AlphaFoldDB" id="A0A3D2XBM1"/>
<evidence type="ECO:0000256" key="2">
    <source>
        <dbReference type="SAM" id="Phobius"/>
    </source>
</evidence>
<dbReference type="Proteomes" id="UP000262969">
    <property type="component" value="Unassembled WGS sequence"/>
</dbReference>
<feature type="coiled-coil region" evidence="1">
    <location>
        <begin position="274"/>
        <end position="301"/>
    </location>
</feature>
<evidence type="ECO:0000256" key="1">
    <source>
        <dbReference type="SAM" id="Coils"/>
    </source>
</evidence>
<evidence type="ECO:0000313" key="3">
    <source>
        <dbReference type="EMBL" id="HCL04366.1"/>
    </source>
</evidence>
<keyword evidence="2" id="KW-0812">Transmembrane</keyword>
<dbReference type="EMBL" id="DPVV01000610">
    <property type="protein sequence ID" value="HCL04366.1"/>
    <property type="molecule type" value="Genomic_DNA"/>
</dbReference>
<accession>A0A3D2XBM1</accession>
<sequence>MRKQKASGVITIYLTLTLSIMITLIVTTIEMARVTAARAYSERVLQTAMESTLCDYYLPLFERYHVFGLDIGYGSNIADSNLLIDEIRKGIEVSFLPTKDDPISNLLLQKKSYLICNPMLEELSVENIHYITDLDGEFFRKQATSYMKYQAATEELEYILDSVHALEKTEKANQKFEEKMKVEQEFMLIDKDILKLMELIDGIKIKDNQIECKNGKPKTIDSFAKKLLSEEPTMDNALINHFTIFDSLKDNYINYPNQLISLKDSAKDVVESYRTAYENAVRQREQELASLRAERADMLKESKDKPCDTTKIDARIMSLEQSPITIDIYVLDSLMASCNSINQKMANFLNTLKVVKEKASQALSLVQKIKEARYKAQDSKNNFLDGLNKAREEIGDVLYEELSNNSEEMERYSNPEEKGIGIIKDIVSMEETLIQDIKVLEEVERCVLPSMAYTEEGYDAWLSKVNLIQTSLDHYKLNGLAFDYSGVNFSEEKNSILIAGKSLISDGLLNLVLEDVNSVSKAELSQSELPSFTAKKLPEKSSQAENNIKNIMNTEDREDITTTGVGKLGTEALGSFANSLVEELLFQAYENEHCTYYLSEDYKLGQVLQYELEYLLYGNMSDKENVSSFINRLILIRTIGNMISVLTDANKVREASEFAALVVGFSGLPFLISVVKYVILFIWALEQSLVETAAMLLDKNVPIFCMKDDFVVEFKDLASFNKETIIKKAKNYKTKEGFLSVGYKEYLQISLFFSNKNNQYYRMMDIIQENLRYEYEDSFRIRNCVVNYRAGAKISMPEQFFSLPFAINREALSIHGYLYLAQNTVSY</sequence>